<dbReference type="GO" id="GO:0004029">
    <property type="term" value="F:aldehyde dehydrogenase (NAD+) activity"/>
    <property type="evidence" value="ECO:0007669"/>
    <property type="project" value="TreeGrafter"/>
</dbReference>
<dbReference type="AlphaFoldDB" id="A0A644SYS9"/>
<proteinExistence type="predicted"/>
<dbReference type="InterPro" id="IPR051783">
    <property type="entry name" value="NAD(P)-dependent_oxidoreduct"/>
</dbReference>
<dbReference type="GO" id="GO:0005737">
    <property type="term" value="C:cytoplasm"/>
    <property type="evidence" value="ECO:0007669"/>
    <property type="project" value="TreeGrafter"/>
</dbReference>
<protein>
    <recommendedName>
        <fullName evidence="1">NAD-dependent epimerase/dehydratase domain-containing protein</fullName>
    </recommendedName>
</protein>
<evidence type="ECO:0000313" key="2">
    <source>
        <dbReference type="EMBL" id="MPL59775.1"/>
    </source>
</evidence>
<dbReference type="Pfam" id="PF01370">
    <property type="entry name" value="Epimerase"/>
    <property type="match status" value="1"/>
</dbReference>
<dbReference type="SUPFAM" id="SSF51735">
    <property type="entry name" value="NAD(P)-binding Rossmann-fold domains"/>
    <property type="match status" value="1"/>
</dbReference>
<organism evidence="2">
    <name type="scientific">bioreactor metagenome</name>
    <dbReference type="NCBI Taxonomy" id="1076179"/>
    <lineage>
        <taxon>unclassified sequences</taxon>
        <taxon>metagenomes</taxon>
        <taxon>ecological metagenomes</taxon>
    </lineage>
</organism>
<evidence type="ECO:0000259" key="1">
    <source>
        <dbReference type="Pfam" id="PF01370"/>
    </source>
</evidence>
<accession>A0A644SYS9</accession>
<name>A0A644SYS9_9ZZZZ</name>
<feature type="domain" description="NAD-dependent epimerase/dehydratase" evidence="1">
    <location>
        <begin position="6"/>
        <end position="135"/>
    </location>
</feature>
<dbReference type="Gene3D" id="3.40.50.720">
    <property type="entry name" value="NAD(P)-binding Rossmann-like Domain"/>
    <property type="match status" value="2"/>
</dbReference>
<comment type="caution">
    <text evidence="2">The sequence shown here is derived from an EMBL/GenBank/DDBJ whole genome shotgun (WGS) entry which is preliminary data.</text>
</comment>
<sequence length="379" mass="40607">MLRIGVTGAFGFLGANFVSALLQRLPEAEIVAFASRTRANPLFSPDKVEIENLSILRSGDMAEKFGGLDAVAHFAGRVDYRRRMRREVWDIDVLGAKKVFDAALKAKVPRLLYVSSICALGAGSLRYDQTAALPAAPSAATPGRTRFADERSTPYGASNWPTSFASPREALAAVDASEDGDYSFIESMELAYFDAKLAAWELAKRYSREKGLPVITIFPGTAVGPGDLNSGISKLVNSVWEGKLRFAPPGATAFMDSRDLGAGASLALLEGKIGEAYVIAGRDEHNLRYKNFMELVAGIAQRENGRNGAGISAIPPGPALFAAAIVEQVLPESPLSKALILSGSVQNVCTSAKARRELGYEPRADLTESVIACRKFSRS</sequence>
<dbReference type="EMBL" id="VSSQ01000010">
    <property type="protein sequence ID" value="MPL59775.1"/>
    <property type="molecule type" value="Genomic_DNA"/>
</dbReference>
<dbReference type="PANTHER" id="PTHR48079:SF6">
    <property type="entry name" value="NAD(P)-BINDING DOMAIN-CONTAINING PROTEIN-RELATED"/>
    <property type="match status" value="1"/>
</dbReference>
<reference evidence="2" key="1">
    <citation type="submission" date="2019-08" db="EMBL/GenBank/DDBJ databases">
        <authorList>
            <person name="Kucharzyk K."/>
            <person name="Murdoch R.W."/>
            <person name="Higgins S."/>
            <person name="Loffler F."/>
        </authorList>
    </citation>
    <scope>NUCLEOTIDE SEQUENCE</scope>
</reference>
<dbReference type="InterPro" id="IPR001509">
    <property type="entry name" value="Epimerase_deHydtase"/>
</dbReference>
<dbReference type="PANTHER" id="PTHR48079">
    <property type="entry name" value="PROTEIN YEEZ"/>
    <property type="match status" value="1"/>
</dbReference>
<dbReference type="InterPro" id="IPR036291">
    <property type="entry name" value="NAD(P)-bd_dom_sf"/>
</dbReference>
<gene>
    <name evidence="2" type="ORF">SDC9_05330</name>
</gene>